<dbReference type="Proteomes" id="UP000178121">
    <property type="component" value="Unassembled WGS sequence"/>
</dbReference>
<dbReference type="EMBL" id="MHRI01000017">
    <property type="protein sequence ID" value="OHA21015.1"/>
    <property type="molecule type" value="Genomic_DNA"/>
</dbReference>
<evidence type="ECO:0000313" key="1">
    <source>
        <dbReference type="EMBL" id="OHA21015.1"/>
    </source>
</evidence>
<accession>A0A1G2MAR6</accession>
<gene>
    <name evidence="1" type="ORF">A2849_01760</name>
</gene>
<reference evidence="1 2" key="1">
    <citation type="journal article" date="2016" name="Nat. Commun.">
        <title>Thousands of microbial genomes shed light on interconnected biogeochemical processes in an aquifer system.</title>
        <authorList>
            <person name="Anantharaman K."/>
            <person name="Brown C.T."/>
            <person name="Hug L.A."/>
            <person name="Sharon I."/>
            <person name="Castelle C.J."/>
            <person name="Probst A.J."/>
            <person name="Thomas B.C."/>
            <person name="Singh A."/>
            <person name="Wilkins M.J."/>
            <person name="Karaoz U."/>
            <person name="Brodie E.L."/>
            <person name="Williams K.H."/>
            <person name="Hubbard S.S."/>
            <person name="Banfield J.F."/>
        </authorList>
    </citation>
    <scope>NUCLEOTIDE SEQUENCE [LARGE SCALE GENOMIC DNA]</scope>
</reference>
<sequence>MNLRRTQIDGFIHDHVRTSTLVPAFPPELFGCAKGPPEMSLKTGERVFVERVIPPRNLRGCDGRPVAVLTTNSRHSLWNREVREVLPRCHIAFLSFRQVRLALLQRESGQDTPVLFEVVTEMSVAPALITDYC</sequence>
<proteinExistence type="predicted"/>
<comment type="caution">
    <text evidence="1">The sequence shown here is derived from an EMBL/GenBank/DDBJ whole genome shotgun (WGS) entry which is preliminary data.</text>
</comment>
<name>A0A1G2MAR6_9BACT</name>
<dbReference type="AlphaFoldDB" id="A0A1G2MAR6"/>
<organism evidence="1 2">
    <name type="scientific">Candidatus Taylorbacteria bacterium RIFCSPHIGHO2_01_FULL_51_15</name>
    <dbReference type="NCBI Taxonomy" id="1802304"/>
    <lineage>
        <taxon>Bacteria</taxon>
        <taxon>Candidatus Tayloriibacteriota</taxon>
    </lineage>
</organism>
<evidence type="ECO:0000313" key="2">
    <source>
        <dbReference type="Proteomes" id="UP000178121"/>
    </source>
</evidence>
<protein>
    <submittedName>
        <fullName evidence="1">Uncharacterized protein</fullName>
    </submittedName>
</protein>